<dbReference type="EMBL" id="BMXK01000005">
    <property type="protein sequence ID" value="GHD04883.1"/>
    <property type="molecule type" value="Genomic_DNA"/>
</dbReference>
<protein>
    <submittedName>
        <fullName evidence="2">Uncharacterized protein</fullName>
    </submittedName>
</protein>
<feature type="transmembrane region" description="Helical" evidence="1">
    <location>
        <begin position="21"/>
        <end position="44"/>
    </location>
</feature>
<gene>
    <name evidence="2" type="ORF">GCM10008096_12860</name>
</gene>
<organism evidence="2 3">
    <name type="scientific">Zhihengliuella salsuginis</name>
    <dbReference type="NCBI Taxonomy" id="578222"/>
    <lineage>
        <taxon>Bacteria</taxon>
        <taxon>Bacillati</taxon>
        <taxon>Actinomycetota</taxon>
        <taxon>Actinomycetes</taxon>
        <taxon>Micrococcales</taxon>
        <taxon>Micrococcaceae</taxon>
        <taxon>Zhihengliuella</taxon>
    </lineage>
</organism>
<accession>A0ABQ3GIV8</accession>
<feature type="transmembrane region" description="Helical" evidence="1">
    <location>
        <begin position="122"/>
        <end position="141"/>
    </location>
</feature>
<dbReference type="RefSeq" id="WP_189349319.1">
    <property type="nucleotide sequence ID" value="NZ_BMXK01000005.1"/>
</dbReference>
<proteinExistence type="predicted"/>
<keyword evidence="1" id="KW-1133">Transmembrane helix</keyword>
<evidence type="ECO:0000313" key="2">
    <source>
        <dbReference type="EMBL" id="GHD04883.1"/>
    </source>
</evidence>
<reference evidence="3" key="1">
    <citation type="journal article" date="2019" name="Int. J. Syst. Evol. Microbiol.">
        <title>The Global Catalogue of Microorganisms (GCM) 10K type strain sequencing project: providing services to taxonomists for standard genome sequencing and annotation.</title>
        <authorList>
            <consortium name="The Broad Institute Genomics Platform"/>
            <consortium name="The Broad Institute Genome Sequencing Center for Infectious Disease"/>
            <person name="Wu L."/>
            <person name="Ma J."/>
        </authorList>
    </citation>
    <scope>NUCLEOTIDE SEQUENCE [LARGE SCALE GENOMIC DNA]</scope>
    <source>
        <strain evidence="3">KCTC 19466</strain>
    </source>
</reference>
<feature type="transmembrane region" description="Helical" evidence="1">
    <location>
        <begin position="50"/>
        <end position="72"/>
    </location>
</feature>
<keyword evidence="1" id="KW-0472">Membrane</keyword>
<sequence length="172" mass="17728">MPHDESSAPARLPSDAAYAGRLMAVFGAGIAVTWALIAAAFSNLLPLNSLGLSLTMVQLAVNLLVAAAAFLVVRARKDLSGIAVLQVIVALVISFVEISVDATFTWFFAAGLLIWAFKLKDLLVALAASASVAVAAFVVAMPTQVMLLPTVVAVAAAVVVLASAVRLATARR</sequence>
<comment type="caution">
    <text evidence="2">The sequence shown here is derived from an EMBL/GenBank/DDBJ whole genome shotgun (WGS) entry which is preliminary data.</text>
</comment>
<feature type="transmembrane region" description="Helical" evidence="1">
    <location>
        <begin position="147"/>
        <end position="168"/>
    </location>
</feature>
<dbReference type="Proteomes" id="UP000642819">
    <property type="component" value="Unassembled WGS sequence"/>
</dbReference>
<feature type="transmembrane region" description="Helical" evidence="1">
    <location>
        <begin position="102"/>
        <end position="117"/>
    </location>
</feature>
<evidence type="ECO:0000256" key="1">
    <source>
        <dbReference type="SAM" id="Phobius"/>
    </source>
</evidence>
<keyword evidence="3" id="KW-1185">Reference proteome</keyword>
<keyword evidence="1" id="KW-0812">Transmembrane</keyword>
<name>A0ABQ3GIV8_9MICC</name>
<evidence type="ECO:0000313" key="3">
    <source>
        <dbReference type="Proteomes" id="UP000642819"/>
    </source>
</evidence>